<dbReference type="Gene3D" id="3.30.565.10">
    <property type="entry name" value="Histidine kinase-like ATPase, C-terminal domain"/>
    <property type="match status" value="1"/>
</dbReference>
<dbReference type="GO" id="GO:0005886">
    <property type="term" value="C:plasma membrane"/>
    <property type="evidence" value="ECO:0007669"/>
    <property type="project" value="UniProtKB-SubCell"/>
</dbReference>
<comment type="caution">
    <text evidence="8">The sequence shown here is derived from an EMBL/GenBank/DDBJ whole genome shotgun (WGS) entry which is preliminary data.</text>
</comment>
<dbReference type="InterPro" id="IPR003594">
    <property type="entry name" value="HATPase_dom"/>
</dbReference>
<dbReference type="CDD" id="cd06225">
    <property type="entry name" value="HAMP"/>
    <property type="match status" value="1"/>
</dbReference>
<reference evidence="8" key="1">
    <citation type="submission" date="2020-09" db="EMBL/GenBank/DDBJ databases">
        <title>A novel bacterium of genus Paenibacillus, isolated from South China Sea.</title>
        <authorList>
            <person name="Huang H."/>
            <person name="Mo K."/>
            <person name="Hu Y."/>
        </authorList>
    </citation>
    <scope>NUCLEOTIDE SEQUENCE</scope>
    <source>
        <strain evidence="8">IB182493</strain>
    </source>
</reference>
<dbReference type="InterPro" id="IPR036890">
    <property type="entry name" value="HATPase_C_sf"/>
</dbReference>
<dbReference type="EMBL" id="JACXIY010000001">
    <property type="protein sequence ID" value="MBD2867148.1"/>
    <property type="molecule type" value="Genomic_DNA"/>
</dbReference>
<evidence type="ECO:0000313" key="9">
    <source>
        <dbReference type="Proteomes" id="UP000632125"/>
    </source>
</evidence>
<evidence type="ECO:0000256" key="3">
    <source>
        <dbReference type="ARBA" id="ARBA00022553"/>
    </source>
</evidence>
<evidence type="ECO:0000313" key="8">
    <source>
        <dbReference type="EMBL" id="MBD2867148.1"/>
    </source>
</evidence>
<dbReference type="Proteomes" id="UP000632125">
    <property type="component" value="Unassembled WGS sequence"/>
</dbReference>
<dbReference type="Gene3D" id="3.30.450.20">
    <property type="entry name" value="PAS domain"/>
    <property type="match status" value="1"/>
</dbReference>
<dbReference type="GO" id="GO:0000155">
    <property type="term" value="F:phosphorelay sensor kinase activity"/>
    <property type="evidence" value="ECO:0007669"/>
    <property type="project" value="InterPro"/>
</dbReference>
<evidence type="ECO:0000256" key="4">
    <source>
        <dbReference type="ARBA" id="ARBA00022679"/>
    </source>
</evidence>
<dbReference type="PANTHER" id="PTHR34220">
    <property type="entry name" value="SENSOR HISTIDINE KINASE YPDA"/>
    <property type="match status" value="1"/>
</dbReference>
<evidence type="ECO:0000256" key="6">
    <source>
        <dbReference type="ARBA" id="ARBA00023136"/>
    </source>
</evidence>
<dbReference type="InterPro" id="IPR050640">
    <property type="entry name" value="Bact_2-comp_sensor_kinase"/>
</dbReference>
<accession>A0A927CFJ4</accession>
<protein>
    <submittedName>
        <fullName evidence="8">Histidine kinase</fullName>
    </submittedName>
</protein>
<evidence type="ECO:0000259" key="7">
    <source>
        <dbReference type="PROSITE" id="PS50885"/>
    </source>
</evidence>
<keyword evidence="9" id="KW-1185">Reference proteome</keyword>
<dbReference type="InterPro" id="IPR010559">
    <property type="entry name" value="Sig_transdc_His_kin_internal"/>
</dbReference>
<evidence type="ECO:0000256" key="1">
    <source>
        <dbReference type="ARBA" id="ARBA00004651"/>
    </source>
</evidence>
<name>A0A927CFJ4_9BACL</name>
<keyword evidence="5 8" id="KW-0418">Kinase</keyword>
<dbReference type="SUPFAM" id="SSF158472">
    <property type="entry name" value="HAMP domain-like"/>
    <property type="match status" value="1"/>
</dbReference>
<feature type="domain" description="HAMP" evidence="7">
    <location>
        <begin position="326"/>
        <end position="380"/>
    </location>
</feature>
<keyword evidence="6" id="KW-0472">Membrane</keyword>
<keyword evidence="2" id="KW-1003">Cell membrane</keyword>
<proteinExistence type="predicted"/>
<dbReference type="Gene3D" id="1.10.8.500">
    <property type="entry name" value="HAMP domain in histidine kinase"/>
    <property type="match status" value="1"/>
</dbReference>
<evidence type="ECO:0000256" key="5">
    <source>
        <dbReference type="ARBA" id="ARBA00022777"/>
    </source>
</evidence>
<dbReference type="Pfam" id="PF02518">
    <property type="entry name" value="HATPase_c"/>
    <property type="match status" value="1"/>
</dbReference>
<dbReference type="InterPro" id="IPR003660">
    <property type="entry name" value="HAMP_dom"/>
</dbReference>
<dbReference type="RefSeq" id="WP_190857453.1">
    <property type="nucleotide sequence ID" value="NZ_JACXIY010000001.1"/>
</dbReference>
<dbReference type="AlphaFoldDB" id="A0A927CFJ4"/>
<gene>
    <name evidence="8" type="ORF">IDH41_01060</name>
</gene>
<dbReference type="PANTHER" id="PTHR34220:SF7">
    <property type="entry name" value="SENSOR HISTIDINE KINASE YPDA"/>
    <property type="match status" value="1"/>
</dbReference>
<dbReference type="PROSITE" id="PS50885">
    <property type="entry name" value="HAMP"/>
    <property type="match status" value="1"/>
</dbReference>
<keyword evidence="3" id="KW-0597">Phosphoprotein</keyword>
<comment type="subcellular location">
    <subcellularLocation>
        <location evidence="1">Cell membrane</location>
        <topology evidence="1">Multi-pass membrane protein</topology>
    </subcellularLocation>
</comment>
<sequence>MTKFVSISTKNLLLLGSLILVLVLGSGTVLYAEFHRIFHEQVTNDFEQIMHQNTSNLNQIIDSINQATLLLYADKTIVDVLAGAETDFIQNYNDKELVLGQLAKYIYIPLHNKLTSYQLTFFVSGKLPFSKTLPASDTHFNGLFSDAMVQAEPWFRQTLERDGVLCWYRDPVSRDHFFVSRLVKYPIQTLAGKLQHDRLGVILIKFDMNQLIQKIESSKMPKSPEFVVLDESGNVMYGKDPDVGETVSRHFKVRDRVTDSIVSESFMVGKRSYTLSAHRLANGWSLIAAIPNSEISARMAVVKTTIVNAALAALAIGIAMSLAISSKISRPIKRLAHIMRSVHNQEAVAQVSLPRAGNDEVGILYNSFSLMMSRMNRLLQDVYEMGVKEKEAELKALQAQINPHFLYNTLDSVNWMAMRGGARPIADVISSLSSLLRYSIKDADRLVLVAEEIEQVKQYICIQSICYEHVFDVIYELDPDVLACRMPRLILQPLVENAIQHGIEKLEGKGEIRITGFMRGETVQLAVSNSGAGADPEELNDYLKGRNLFQGKPEGNGIRNVDQRLRLVFGDRYGLRYEPNGDGGIRAVLAIPLNVPAASTDIPAKKYKA</sequence>
<keyword evidence="4" id="KW-0808">Transferase</keyword>
<organism evidence="8 9">
    <name type="scientific">Paenibacillus arenilitoris</name>
    <dbReference type="NCBI Taxonomy" id="2772299"/>
    <lineage>
        <taxon>Bacteria</taxon>
        <taxon>Bacillati</taxon>
        <taxon>Bacillota</taxon>
        <taxon>Bacilli</taxon>
        <taxon>Bacillales</taxon>
        <taxon>Paenibacillaceae</taxon>
        <taxon>Paenibacillus</taxon>
    </lineage>
</organism>
<dbReference type="SUPFAM" id="SSF55874">
    <property type="entry name" value="ATPase domain of HSP90 chaperone/DNA topoisomerase II/histidine kinase"/>
    <property type="match status" value="1"/>
</dbReference>
<evidence type="ECO:0000256" key="2">
    <source>
        <dbReference type="ARBA" id="ARBA00022475"/>
    </source>
</evidence>
<dbReference type="Pfam" id="PF06580">
    <property type="entry name" value="His_kinase"/>
    <property type="match status" value="1"/>
</dbReference>